<dbReference type="InterPro" id="IPR000477">
    <property type="entry name" value="RT_dom"/>
</dbReference>
<protein>
    <submittedName>
        <fullName evidence="2">Polyprotein</fullName>
    </submittedName>
</protein>
<dbReference type="InterPro" id="IPR043502">
    <property type="entry name" value="DNA/RNA_pol_sf"/>
</dbReference>
<feature type="domain" description="Reverse transcriptase" evidence="1">
    <location>
        <begin position="1"/>
        <end position="66"/>
    </location>
</feature>
<proteinExistence type="predicted"/>
<evidence type="ECO:0000259" key="1">
    <source>
        <dbReference type="PROSITE" id="PS50878"/>
    </source>
</evidence>
<accession>A0A151RT26</accession>
<evidence type="ECO:0000313" key="2">
    <source>
        <dbReference type="EMBL" id="KYP45681.1"/>
    </source>
</evidence>
<name>A0A151RT26_CAJCA</name>
<organism evidence="2 3">
    <name type="scientific">Cajanus cajan</name>
    <name type="common">Pigeon pea</name>
    <name type="synonym">Cajanus indicus</name>
    <dbReference type="NCBI Taxonomy" id="3821"/>
    <lineage>
        <taxon>Eukaryota</taxon>
        <taxon>Viridiplantae</taxon>
        <taxon>Streptophyta</taxon>
        <taxon>Embryophyta</taxon>
        <taxon>Tracheophyta</taxon>
        <taxon>Spermatophyta</taxon>
        <taxon>Magnoliopsida</taxon>
        <taxon>eudicotyledons</taxon>
        <taxon>Gunneridae</taxon>
        <taxon>Pentapetalae</taxon>
        <taxon>rosids</taxon>
        <taxon>fabids</taxon>
        <taxon>Fabales</taxon>
        <taxon>Fabaceae</taxon>
        <taxon>Papilionoideae</taxon>
        <taxon>50 kb inversion clade</taxon>
        <taxon>NPAAA clade</taxon>
        <taxon>indigoferoid/millettioid clade</taxon>
        <taxon>Phaseoleae</taxon>
        <taxon>Cajanus</taxon>
    </lineage>
</organism>
<dbReference type="Gramene" id="C.cajan_29874.t">
    <property type="protein sequence ID" value="C.cajan_29874.t.cds1"/>
    <property type="gene ID" value="C.cajan_29874"/>
</dbReference>
<dbReference type="EMBL" id="KQ483583">
    <property type="protein sequence ID" value="KYP45681.1"/>
    <property type="molecule type" value="Genomic_DNA"/>
</dbReference>
<evidence type="ECO:0000313" key="3">
    <source>
        <dbReference type="Proteomes" id="UP000075243"/>
    </source>
</evidence>
<reference evidence="2" key="1">
    <citation type="journal article" date="2012" name="Nat. Biotechnol.">
        <title>Draft genome sequence of pigeonpea (Cajanus cajan), an orphan legume crop of resource-poor farmers.</title>
        <authorList>
            <person name="Varshney R.K."/>
            <person name="Chen W."/>
            <person name="Li Y."/>
            <person name="Bharti A.K."/>
            <person name="Saxena R.K."/>
            <person name="Schlueter J.A."/>
            <person name="Donoghue M.T."/>
            <person name="Azam S."/>
            <person name="Fan G."/>
            <person name="Whaley A.M."/>
            <person name="Farmer A.D."/>
            <person name="Sheridan J."/>
            <person name="Iwata A."/>
            <person name="Tuteja R."/>
            <person name="Penmetsa R.V."/>
            <person name="Wu W."/>
            <person name="Upadhyaya H.D."/>
            <person name="Yang S.P."/>
            <person name="Shah T."/>
            <person name="Saxena K.B."/>
            <person name="Michael T."/>
            <person name="McCombie W.R."/>
            <person name="Yang B."/>
            <person name="Zhang G."/>
            <person name="Yang H."/>
            <person name="Wang J."/>
            <person name="Spillane C."/>
            <person name="Cook D.R."/>
            <person name="May G.D."/>
            <person name="Xu X."/>
            <person name="Jackson S.A."/>
        </authorList>
    </citation>
    <scope>NUCLEOTIDE SEQUENCE [LARGE SCALE GENOMIC DNA]</scope>
</reference>
<dbReference type="Proteomes" id="UP000075243">
    <property type="component" value="Unassembled WGS sequence"/>
</dbReference>
<dbReference type="Gene3D" id="3.30.70.270">
    <property type="match status" value="1"/>
</dbReference>
<dbReference type="PROSITE" id="PS50878">
    <property type="entry name" value="RT_POL"/>
    <property type="match status" value="1"/>
</dbReference>
<dbReference type="AlphaFoldDB" id="A0A151RT26"/>
<dbReference type="InterPro" id="IPR043128">
    <property type="entry name" value="Rev_trsase/Diguanyl_cyclase"/>
</dbReference>
<gene>
    <name evidence="2" type="ORF">KK1_032796</name>
</gene>
<dbReference type="Pfam" id="PF00078">
    <property type="entry name" value="RVT_1"/>
    <property type="match status" value="1"/>
</dbReference>
<sequence>MVQIFEPILHSALIYIDDILLFSPSEDSHKKLLQQFYQICNQYGVMLSSKKSEIGVKEVNFLGMHFAYGKYVHNLTL</sequence>
<dbReference type="SUPFAM" id="SSF56672">
    <property type="entry name" value="DNA/RNA polymerases"/>
    <property type="match status" value="1"/>
</dbReference>
<keyword evidence="3" id="KW-1185">Reference proteome</keyword>